<dbReference type="EMBL" id="VYQB01000005">
    <property type="protein sequence ID" value="KAA9018220.1"/>
    <property type="molecule type" value="Genomic_DNA"/>
</dbReference>
<dbReference type="AlphaFoldDB" id="A0A5J5I811"/>
<evidence type="ECO:0000313" key="6">
    <source>
        <dbReference type="EMBL" id="KAA9018220.1"/>
    </source>
</evidence>
<evidence type="ECO:0000256" key="1">
    <source>
        <dbReference type="ARBA" id="ARBA00009986"/>
    </source>
</evidence>
<name>A0A5J5I811_9SPHN</name>
<dbReference type="PROSITE" id="PS00687">
    <property type="entry name" value="ALDEHYDE_DEHYDR_GLU"/>
    <property type="match status" value="1"/>
</dbReference>
<dbReference type="SUPFAM" id="SSF53720">
    <property type="entry name" value="ALDH-like"/>
    <property type="match status" value="1"/>
</dbReference>
<comment type="similarity">
    <text evidence="1 4">Belongs to the aldehyde dehydrogenase family.</text>
</comment>
<dbReference type="FunFam" id="3.40.605.10:FF:000007">
    <property type="entry name" value="NAD/NADP-dependent betaine aldehyde dehydrogenase"/>
    <property type="match status" value="1"/>
</dbReference>
<dbReference type="FunFam" id="3.40.309.10:FF:000009">
    <property type="entry name" value="Aldehyde dehydrogenase A"/>
    <property type="match status" value="1"/>
</dbReference>
<feature type="active site" evidence="3">
    <location>
        <position position="246"/>
    </location>
</feature>
<dbReference type="Gene3D" id="3.40.605.10">
    <property type="entry name" value="Aldehyde Dehydrogenase, Chain A, domain 1"/>
    <property type="match status" value="1"/>
</dbReference>
<evidence type="ECO:0000313" key="7">
    <source>
        <dbReference type="EMBL" id="KAA9030856.1"/>
    </source>
</evidence>
<organism evidence="7 8">
    <name type="scientific">Sphingobium limneticum</name>
    <dbReference type="NCBI Taxonomy" id="1007511"/>
    <lineage>
        <taxon>Bacteria</taxon>
        <taxon>Pseudomonadati</taxon>
        <taxon>Pseudomonadota</taxon>
        <taxon>Alphaproteobacteria</taxon>
        <taxon>Sphingomonadales</taxon>
        <taxon>Sphingomonadaceae</taxon>
        <taxon>Sphingobium</taxon>
    </lineage>
</organism>
<dbReference type="InterPro" id="IPR044086">
    <property type="entry name" value="LUC3-like"/>
</dbReference>
<evidence type="ECO:0000313" key="9">
    <source>
        <dbReference type="Proteomes" id="UP000326364"/>
    </source>
</evidence>
<dbReference type="InterPro" id="IPR016162">
    <property type="entry name" value="Ald_DH_N"/>
</dbReference>
<evidence type="ECO:0000313" key="8">
    <source>
        <dbReference type="Proteomes" id="UP000325933"/>
    </source>
</evidence>
<evidence type="ECO:0000259" key="5">
    <source>
        <dbReference type="Pfam" id="PF00171"/>
    </source>
</evidence>
<evidence type="ECO:0000256" key="4">
    <source>
        <dbReference type="RuleBase" id="RU003345"/>
    </source>
</evidence>
<evidence type="ECO:0000256" key="3">
    <source>
        <dbReference type="PROSITE-ProRule" id="PRU10007"/>
    </source>
</evidence>
<dbReference type="PROSITE" id="PS00070">
    <property type="entry name" value="ALDEHYDE_DEHYDR_CYS"/>
    <property type="match status" value="1"/>
</dbReference>
<accession>A0A5J5I811</accession>
<dbReference type="EMBL" id="VYQA01000005">
    <property type="protein sequence ID" value="KAA9030856.1"/>
    <property type="molecule type" value="Genomic_DNA"/>
</dbReference>
<dbReference type="Pfam" id="PF00171">
    <property type="entry name" value="Aldedh"/>
    <property type="match status" value="1"/>
</dbReference>
<dbReference type="CDD" id="cd07106">
    <property type="entry name" value="ALDH_AldA-AAD23400"/>
    <property type="match status" value="1"/>
</dbReference>
<comment type="caution">
    <text evidence="7">The sequence shown here is derived from an EMBL/GenBank/DDBJ whole genome shotgun (WGS) entry which is preliminary data.</text>
</comment>
<dbReference type="PANTHER" id="PTHR11699">
    <property type="entry name" value="ALDEHYDE DEHYDROGENASE-RELATED"/>
    <property type="match status" value="1"/>
</dbReference>
<protein>
    <submittedName>
        <fullName evidence="7">Aldehyde dehydrogenase family protein</fullName>
    </submittedName>
</protein>
<dbReference type="InterPro" id="IPR016163">
    <property type="entry name" value="Ald_DH_C"/>
</dbReference>
<dbReference type="RefSeq" id="WP_150425406.1">
    <property type="nucleotide sequence ID" value="NZ_VYQA01000005.1"/>
</dbReference>
<keyword evidence="9" id="KW-1185">Reference proteome</keyword>
<dbReference type="Proteomes" id="UP000325933">
    <property type="component" value="Unassembled WGS sequence"/>
</dbReference>
<dbReference type="InterPro" id="IPR016161">
    <property type="entry name" value="Ald_DH/histidinol_DH"/>
</dbReference>
<dbReference type="InterPro" id="IPR015590">
    <property type="entry name" value="Aldehyde_DH_dom"/>
</dbReference>
<dbReference type="Gene3D" id="3.40.309.10">
    <property type="entry name" value="Aldehyde Dehydrogenase, Chain A, domain 2"/>
    <property type="match status" value="1"/>
</dbReference>
<gene>
    <name evidence="7" type="ORF">F4U95_08840</name>
    <name evidence="6" type="ORF">F4U96_08890</name>
</gene>
<dbReference type="GO" id="GO:0016620">
    <property type="term" value="F:oxidoreductase activity, acting on the aldehyde or oxo group of donors, NAD or NADP as acceptor"/>
    <property type="evidence" value="ECO:0007669"/>
    <property type="project" value="InterPro"/>
</dbReference>
<evidence type="ECO:0000256" key="2">
    <source>
        <dbReference type="ARBA" id="ARBA00023002"/>
    </source>
</evidence>
<dbReference type="InterPro" id="IPR029510">
    <property type="entry name" value="Ald_DH_CS_GLU"/>
</dbReference>
<proteinExistence type="inferred from homology"/>
<sequence>MASLADSAFAMLINGCAVDASQTIAVVNPATEAVVAQVPDCDEAGLNAAVRAARGAFPGWRDTPYAQRQAALRTIGATLAAHVDELAAILTAEQGKPLAAAMGEIQAAAWWIGVVAEQELPVHVSEDLPGQRSVTRHVPLGVVGAIVPWNFPLLLAIWKIGPALLTGNTLVLKPSPFTPLATLRLGALLRDLLPPGVLNIVTGGDALGPLMTRHLDIDKISFTGSTATGRRVMESASANLKRLTLELGGNDAAIILDDADVDAIAEPLFWACFANSGQVCVAAKRVYVHDAVYDRLAAALADIAARMTVGDGAVDGSQLGPVQNRAQYDRVCALIADSVAAGHRFLAGGDVPDGQGYFIPVTIVDNPPNDARVVQEEAFGPVVPLIRYTDLDDAIARANDCDYGLGGSVWSSDMDRAQAVAARMETGTVWINSAQGLSPFAAFAGHKQSGLGVENGPDGLLEFTTPQSVYQPVAG</sequence>
<feature type="domain" description="Aldehyde dehydrogenase" evidence="5">
    <location>
        <begin position="21"/>
        <end position="469"/>
    </location>
</feature>
<dbReference type="Proteomes" id="UP000326364">
    <property type="component" value="Unassembled WGS sequence"/>
</dbReference>
<reference evidence="8 9" key="1">
    <citation type="submission" date="2019-09" db="EMBL/GenBank/DDBJ databases">
        <authorList>
            <person name="Feng G."/>
        </authorList>
    </citation>
    <scope>NUCLEOTIDE SEQUENCE [LARGE SCALE GENOMIC DNA]</scope>
    <source>
        <strain evidence="7 8">KACC 19283</strain>
        <strain evidence="6 9">KACC 19284</strain>
    </source>
</reference>
<dbReference type="InterPro" id="IPR016160">
    <property type="entry name" value="Ald_DH_CS_CYS"/>
</dbReference>
<keyword evidence="2 4" id="KW-0560">Oxidoreductase</keyword>